<feature type="compositionally biased region" description="Basic and acidic residues" evidence="1">
    <location>
        <begin position="327"/>
        <end position="340"/>
    </location>
</feature>
<feature type="region of interest" description="Disordered" evidence="1">
    <location>
        <begin position="142"/>
        <end position="341"/>
    </location>
</feature>
<evidence type="ECO:0000313" key="3">
    <source>
        <dbReference type="Proteomes" id="UP000474640"/>
    </source>
</evidence>
<accession>A0A7C8V270</accession>
<sequence length="519" mass="58096">MPPRRVSSFTGFDRLTSLSRASSSSSASSDRQIRVHSLPPGGLPRGLRRVPSWESIPGSQLNRRSPSPMPRGFVLGNNHRSISTPSTNPGAPSEGIIISRVASLIGQTTRLESTMSNSTPPQDENENQQILLESDAYVSPTTSTSNNIAVSNNRESVTSSDSDTAGNSLYSLESQQRGGRLNLGLWQPEEENRRKRGGGRYARRPTLRSTDRELQELLEGPSSPPPPLPPQRPEPSVPPQRQHSPHPLPPPELPQSSSSSEAHDARPTLEYQPRKQVFEPSSEKELEGLEVVGLRSEDGERIYPGSHSSSGSSTPERKPTPIPTRGAPEEAETRVTRRQNELPVAIIPQTSMELERPNLIVKPVQYFEHPNNERLAIEYYPLGDDENDWTDEESWHCSDGEWPDASEYDSDEEEDFGCIGLFHKPYEEMLVAGKGFNTVLVEEVDNWPVPDEIKILGYRVIGRLGEEQEDEDEEDEDEDEDGDEIDERSEKNEGHKLHRENDWLHGSDPIDDDDEWEDE</sequence>
<dbReference type="OrthoDB" id="5398516at2759"/>
<reference evidence="2 3" key="1">
    <citation type="submission" date="2020-01" db="EMBL/GenBank/DDBJ databases">
        <authorList>
            <person name="Palmer J.M."/>
        </authorList>
    </citation>
    <scope>NUCLEOTIDE SEQUENCE [LARGE SCALE GENOMIC DNA]</scope>
    <source>
        <strain evidence="2 3">TWF970</strain>
    </source>
</reference>
<organism evidence="2 3">
    <name type="scientific">Orbilia oligospora</name>
    <name type="common">Nematode-trapping fungus</name>
    <name type="synonym">Arthrobotrys oligospora</name>
    <dbReference type="NCBI Taxonomy" id="2813651"/>
    <lineage>
        <taxon>Eukaryota</taxon>
        <taxon>Fungi</taxon>
        <taxon>Dikarya</taxon>
        <taxon>Ascomycota</taxon>
        <taxon>Pezizomycotina</taxon>
        <taxon>Orbiliomycetes</taxon>
        <taxon>Orbiliales</taxon>
        <taxon>Orbiliaceae</taxon>
        <taxon>Orbilia</taxon>
    </lineage>
</organism>
<dbReference type="Proteomes" id="UP000474640">
    <property type="component" value="Unassembled WGS sequence"/>
</dbReference>
<feature type="compositionally biased region" description="Polar residues" evidence="1">
    <location>
        <begin position="78"/>
        <end position="90"/>
    </location>
</feature>
<feature type="compositionally biased region" description="Polar residues" evidence="1">
    <location>
        <begin position="142"/>
        <end position="177"/>
    </location>
</feature>
<feature type="compositionally biased region" description="Basic and acidic residues" evidence="1">
    <location>
        <begin position="261"/>
        <end position="287"/>
    </location>
</feature>
<feature type="compositionally biased region" description="Acidic residues" evidence="1">
    <location>
        <begin position="467"/>
        <end position="487"/>
    </location>
</feature>
<feature type="region of interest" description="Disordered" evidence="1">
    <location>
        <begin position="1"/>
        <end position="94"/>
    </location>
</feature>
<evidence type="ECO:0000313" key="2">
    <source>
        <dbReference type="EMBL" id="KAF3274617.1"/>
    </source>
</evidence>
<evidence type="ECO:0000256" key="1">
    <source>
        <dbReference type="SAM" id="MobiDB-lite"/>
    </source>
</evidence>
<dbReference type="AlphaFoldDB" id="A0A7C8V270"/>
<name>A0A7C8V270_ORBOL</name>
<feature type="region of interest" description="Disordered" evidence="1">
    <location>
        <begin position="464"/>
        <end position="519"/>
    </location>
</feature>
<feature type="compositionally biased region" description="Acidic residues" evidence="1">
    <location>
        <begin position="509"/>
        <end position="519"/>
    </location>
</feature>
<feature type="compositionally biased region" description="Basic and acidic residues" evidence="1">
    <location>
        <begin position="488"/>
        <end position="505"/>
    </location>
</feature>
<comment type="caution">
    <text evidence="2">The sequence shown here is derived from an EMBL/GenBank/DDBJ whole genome shotgun (WGS) entry which is preliminary data.</text>
</comment>
<gene>
    <name evidence="2" type="ORF">TWF970_007872</name>
</gene>
<protein>
    <submittedName>
        <fullName evidence="2">Uncharacterized protein</fullName>
    </submittedName>
</protein>
<feature type="compositionally biased region" description="Low complexity" evidence="1">
    <location>
        <begin position="14"/>
        <end position="29"/>
    </location>
</feature>
<feature type="compositionally biased region" description="Pro residues" evidence="1">
    <location>
        <begin position="222"/>
        <end position="238"/>
    </location>
</feature>
<proteinExistence type="predicted"/>
<dbReference type="EMBL" id="JAABOJ010000043">
    <property type="protein sequence ID" value="KAF3274617.1"/>
    <property type="molecule type" value="Genomic_DNA"/>
</dbReference>
<feature type="compositionally biased region" description="Basic residues" evidence="1">
    <location>
        <begin position="194"/>
        <end position="206"/>
    </location>
</feature>